<dbReference type="AlphaFoldDB" id="A0ABD5QE54"/>
<dbReference type="RefSeq" id="WP_224829893.1">
    <property type="nucleotide sequence ID" value="NZ_JAIVEF010000031.1"/>
</dbReference>
<comment type="caution">
    <text evidence="1">The sequence shown here is derived from an EMBL/GenBank/DDBJ whole genome shotgun (WGS) entry which is preliminary data.</text>
</comment>
<dbReference type="EMBL" id="JBHSJG010000034">
    <property type="protein sequence ID" value="MFC4987859.1"/>
    <property type="molecule type" value="Genomic_DNA"/>
</dbReference>
<keyword evidence="2" id="KW-1185">Reference proteome</keyword>
<name>A0ABD5QE54_9EURY</name>
<evidence type="ECO:0000313" key="2">
    <source>
        <dbReference type="Proteomes" id="UP001595925"/>
    </source>
</evidence>
<gene>
    <name evidence="1" type="ORF">ACFPFO_08855</name>
</gene>
<organism evidence="1 2">
    <name type="scientific">Saliphagus infecundisoli</name>
    <dbReference type="NCBI Taxonomy" id="1849069"/>
    <lineage>
        <taxon>Archaea</taxon>
        <taxon>Methanobacteriati</taxon>
        <taxon>Methanobacteriota</taxon>
        <taxon>Stenosarchaea group</taxon>
        <taxon>Halobacteria</taxon>
        <taxon>Halobacteriales</taxon>
        <taxon>Natrialbaceae</taxon>
        <taxon>Saliphagus</taxon>
    </lineage>
</organism>
<accession>A0ABD5QE54</accession>
<protein>
    <submittedName>
        <fullName evidence="1">Uncharacterized protein</fullName>
    </submittedName>
</protein>
<reference evidence="1 2" key="1">
    <citation type="journal article" date="2019" name="Int. J. Syst. Evol. Microbiol.">
        <title>The Global Catalogue of Microorganisms (GCM) 10K type strain sequencing project: providing services to taxonomists for standard genome sequencing and annotation.</title>
        <authorList>
            <consortium name="The Broad Institute Genomics Platform"/>
            <consortium name="The Broad Institute Genome Sequencing Center for Infectious Disease"/>
            <person name="Wu L."/>
            <person name="Ma J."/>
        </authorList>
    </citation>
    <scope>NUCLEOTIDE SEQUENCE [LARGE SCALE GENOMIC DNA]</scope>
    <source>
        <strain evidence="1 2">CGMCC 1.15824</strain>
    </source>
</reference>
<sequence length="197" mass="22025">MTDEPIRSLEPRTIGGTEVLVSTEADEIFLDIPATGQDYIRVVEGELVREGDIRTRDGSDLDSPTLRAWRVDEITAERVRGSNVDTDDPNEWDRESLEQELADGTLSTDLTDFERADVPQRAEIDSGNAPSEVSVTIYGNNGQRFQQTFAPADDGETSDRRLKLARSDPKVETFDDDLREKFTRAVEIALRSEGYAV</sequence>
<evidence type="ECO:0000313" key="1">
    <source>
        <dbReference type="EMBL" id="MFC4987859.1"/>
    </source>
</evidence>
<dbReference type="Proteomes" id="UP001595925">
    <property type="component" value="Unassembled WGS sequence"/>
</dbReference>
<proteinExistence type="predicted"/>